<evidence type="ECO:0000259" key="11">
    <source>
        <dbReference type="PROSITE" id="PS50115"/>
    </source>
</evidence>
<evidence type="ECO:0000256" key="6">
    <source>
        <dbReference type="PROSITE-ProRule" id="PRU00023"/>
    </source>
</evidence>
<feature type="domain" description="Arf-GAP" evidence="11">
    <location>
        <begin position="339"/>
        <end position="461"/>
    </location>
</feature>
<reference evidence="12" key="2">
    <citation type="submission" date="2025-09" db="UniProtKB">
        <authorList>
            <consortium name="Ensembl"/>
        </authorList>
    </citation>
    <scope>IDENTIFICATION</scope>
</reference>
<evidence type="ECO:0000259" key="10">
    <source>
        <dbReference type="PROSITE" id="PS50003"/>
    </source>
</evidence>
<comment type="activity regulation">
    <text evidence="8">GAP activity stimulated by phosphatidylinositol 4,5-bisphosphate (PIP2) and phosphatidic acid.</text>
</comment>
<feature type="repeat" description="ANK" evidence="6">
    <location>
        <begin position="568"/>
        <end position="600"/>
    </location>
</feature>
<dbReference type="Gene3D" id="1.20.1270.60">
    <property type="entry name" value="Arfaptin homology (AH) domain/BAR domain"/>
    <property type="match status" value="1"/>
</dbReference>
<dbReference type="SMART" id="SM00105">
    <property type="entry name" value="ArfGap"/>
    <property type="match status" value="1"/>
</dbReference>
<dbReference type="Gene3D" id="2.30.29.30">
    <property type="entry name" value="Pleckstrin-homology domain (PH domain)/Phosphotyrosine-binding domain (PTB)"/>
    <property type="match status" value="1"/>
</dbReference>
<keyword evidence="13" id="KW-1185">Reference proteome</keyword>
<dbReference type="InterPro" id="IPR004148">
    <property type="entry name" value="BAR_dom"/>
</dbReference>
<dbReference type="InterPro" id="IPR027267">
    <property type="entry name" value="AH/BAR_dom_sf"/>
</dbReference>
<dbReference type="Gene3D" id="1.10.220.150">
    <property type="entry name" value="Arf GTPase activating protein"/>
    <property type="match status" value="1"/>
</dbReference>
<feature type="domain" description="PH" evidence="10">
    <location>
        <begin position="204"/>
        <end position="299"/>
    </location>
</feature>
<dbReference type="PROSITE" id="PS50003">
    <property type="entry name" value="PH_DOMAIN"/>
    <property type="match status" value="1"/>
</dbReference>
<dbReference type="InterPro" id="IPR036770">
    <property type="entry name" value="Ankyrin_rpt-contain_sf"/>
</dbReference>
<feature type="repeat" description="ANK" evidence="6">
    <location>
        <begin position="601"/>
        <end position="633"/>
    </location>
</feature>
<dbReference type="SUPFAM" id="SSF48403">
    <property type="entry name" value="Ankyrin repeat"/>
    <property type="match status" value="1"/>
</dbReference>
<dbReference type="InterPro" id="IPR045258">
    <property type="entry name" value="ACAP1/2/3-like"/>
</dbReference>
<dbReference type="Pfam" id="PF12796">
    <property type="entry name" value="Ank_2"/>
    <property type="match status" value="1"/>
</dbReference>
<dbReference type="PROSITE" id="PS50297">
    <property type="entry name" value="ANK_REP_REGION"/>
    <property type="match status" value="2"/>
</dbReference>
<name>A0A8D2LC28_VARKO</name>
<evidence type="ECO:0000313" key="13">
    <source>
        <dbReference type="Proteomes" id="UP000694545"/>
    </source>
</evidence>
<dbReference type="FunFam" id="1.10.220.150:FF:000007">
    <property type="entry name" value="Arf-GAP with coiled-coil, ANK repeat and PH domain-containing protein 2"/>
    <property type="match status" value="1"/>
</dbReference>
<evidence type="ECO:0000256" key="4">
    <source>
        <dbReference type="ARBA" id="ARBA00022833"/>
    </source>
</evidence>
<evidence type="ECO:0000256" key="2">
    <source>
        <dbReference type="ARBA" id="ARBA00022737"/>
    </source>
</evidence>
<keyword evidence="8" id="KW-0343">GTPase activation</keyword>
<comment type="domain">
    <text evidence="8">PH domain binds phospholipids including phosphatidic acid, phosphatidylinositol 3-phosphate, phosphatidylinositol 3,5-bisphosphate (PIP2) and phosphatidylinositol 3,4,5-trisphosphate (PIP3). May mediate protein binding to PIP2 or PIP3 containing membranes.</text>
</comment>
<dbReference type="InterPro" id="IPR001164">
    <property type="entry name" value="ArfGAP_dom"/>
</dbReference>
<dbReference type="CDD" id="cd13250">
    <property type="entry name" value="PH_ACAP"/>
    <property type="match status" value="1"/>
</dbReference>
<dbReference type="InterPro" id="IPR001849">
    <property type="entry name" value="PH_domain"/>
</dbReference>
<dbReference type="PROSITE" id="PS50088">
    <property type="entry name" value="ANK_REPEAT"/>
    <property type="match status" value="2"/>
</dbReference>
<evidence type="ECO:0000256" key="1">
    <source>
        <dbReference type="ARBA" id="ARBA00022723"/>
    </source>
</evidence>
<reference evidence="12" key="1">
    <citation type="submission" date="2025-08" db="UniProtKB">
        <authorList>
            <consortium name="Ensembl"/>
        </authorList>
    </citation>
    <scope>IDENTIFICATION</scope>
</reference>
<dbReference type="GO" id="GO:0010008">
    <property type="term" value="C:endosome membrane"/>
    <property type="evidence" value="ECO:0007669"/>
    <property type="project" value="UniProtKB-SubCell"/>
</dbReference>
<dbReference type="Proteomes" id="UP000694545">
    <property type="component" value="Unplaced"/>
</dbReference>
<dbReference type="SUPFAM" id="SSF57863">
    <property type="entry name" value="ArfGap/RecO-like zinc finger"/>
    <property type="match status" value="1"/>
</dbReference>
<keyword evidence="5 6" id="KW-0040">ANK repeat</keyword>
<dbReference type="AlphaFoldDB" id="A0A8D2LC28"/>
<dbReference type="PROSITE" id="PS50115">
    <property type="entry name" value="ARFGAP"/>
    <property type="match status" value="1"/>
</dbReference>
<dbReference type="PANTHER" id="PTHR23180">
    <property type="entry name" value="CENTAURIN/ARF"/>
    <property type="match status" value="1"/>
</dbReference>
<comment type="function">
    <text evidence="8">GTPase-activating protein for the ADP ribosylation factor family.</text>
</comment>
<dbReference type="PRINTS" id="PR00405">
    <property type="entry name" value="REVINTRACTNG"/>
</dbReference>
<dbReference type="Pfam" id="PF16746">
    <property type="entry name" value="BAR_3"/>
    <property type="match status" value="1"/>
</dbReference>
<dbReference type="SMART" id="SM00248">
    <property type="entry name" value="ANK"/>
    <property type="match status" value="3"/>
</dbReference>
<feature type="region of interest" description="Disordered" evidence="9">
    <location>
        <begin position="464"/>
        <end position="485"/>
    </location>
</feature>
<dbReference type="FunFam" id="2.30.29.30:FF:000026">
    <property type="entry name" value="Arf-GAP with coiled-coil, ANK repeat and PH domain-containing protein 2"/>
    <property type="match status" value="1"/>
</dbReference>
<dbReference type="Pfam" id="PF01412">
    <property type="entry name" value="ArfGap"/>
    <property type="match status" value="1"/>
</dbReference>
<evidence type="ECO:0000313" key="12">
    <source>
        <dbReference type="Ensembl" id="ENSVKKP00000019895.1"/>
    </source>
</evidence>
<dbReference type="GO" id="GO:0005096">
    <property type="term" value="F:GTPase activator activity"/>
    <property type="evidence" value="ECO:0007669"/>
    <property type="project" value="UniProtKB-KW"/>
</dbReference>
<dbReference type="InterPro" id="IPR002110">
    <property type="entry name" value="Ankyrin_rpt"/>
</dbReference>
<dbReference type="SUPFAM" id="SSF103657">
    <property type="entry name" value="BAR/IMD domain-like"/>
    <property type="match status" value="1"/>
</dbReference>
<dbReference type="Ensembl" id="ENSVKKT00000020382.1">
    <property type="protein sequence ID" value="ENSVKKP00000019895.1"/>
    <property type="gene ID" value="ENSVKKG00000013456.1"/>
</dbReference>
<dbReference type="InterPro" id="IPR038508">
    <property type="entry name" value="ArfGAP_dom_sf"/>
</dbReference>
<evidence type="ECO:0000256" key="3">
    <source>
        <dbReference type="ARBA" id="ARBA00022771"/>
    </source>
</evidence>
<dbReference type="PANTHER" id="PTHR23180:SF197">
    <property type="entry name" value="ARF-GAP WITH COILED-COIL, ANK REPEAT AND PH DOMAIN-CONTAINING PROTEIN 1"/>
    <property type="match status" value="1"/>
</dbReference>
<dbReference type="SMART" id="SM00233">
    <property type="entry name" value="PH"/>
    <property type="match status" value="1"/>
</dbReference>
<keyword evidence="3 7" id="KW-0863">Zinc-finger</keyword>
<organism evidence="12 13">
    <name type="scientific">Varanus komodoensis</name>
    <name type="common">Komodo dragon</name>
    <dbReference type="NCBI Taxonomy" id="61221"/>
    <lineage>
        <taxon>Eukaryota</taxon>
        <taxon>Metazoa</taxon>
        <taxon>Chordata</taxon>
        <taxon>Craniata</taxon>
        <taxon>Vertebrata</taxon>
        <taxon>Euteleostomi</taxon>
        <taxon>Lepidosauria</taxon>
        <taxon>Squamata</taxon>
        <taxon>Bifurcata</taxon>
        <taxon>Unidentata</taxon>
        <taxon>Episquamata</taxon>
        <taxon>Toxicofera</taxon>
        <taxon>Anguimorpha</taxon>
        <taxon>Paleoanguimorpha</taxon>
        <taxon>Varanoidea</taxon>
        <taxon>Varanidae</taxon>
        <taxon>Varanus</taxon>
    </lineage>
</organism>
<evidence type="ECO:0000256" key="5">
    <source>
        <dbReference type="ARBA" id="ARBA00023043"/>
    </source>
</evidence>
<proteinExistence type="predicted"/>
<dbReference type="InterPro" id="IPR011993">
    <property type="entry name" value="PH-like_dom_sf"/>
</dbReference>
<accession>A0A8D2LC28</accession>
<keyword evidence="8" id="KW-0967">Endosome</keyword>
<dbReference type="FunFam" id="1.25.40.20:FF:000020">
    <property type="entry name" value="Arf-GAP with coiled-coil, ANK repeat and PH domain-containing protein 2"/>
    <property type="match status" value="1"/>
</dbReference>
<evidence type="ECO:0000256" key="8">
    <source>
        <dbReference type="RuleBase" id="RU369028"/>
    </source>
</evidence>
<evidence type="ECO:0000256" key="9">
    <source>
        <dbReference type="SAM" id="MobiDB-lite"/>
    </source>
</evidence>
<keyword evidence="2 8" id="KW-0677">Repeat</keyword>
<evidence type="ECO:0000256" key="7">
    <source>
        <dbReference type="PROSITE-ProRule" id="PRU00288"/>
    </source>
</evidence>
<keyword evidence="1 8" id="KW-0479">Metal-binding</keyword>
<dbReference type="Gene3D" id="1.25.40.20">
    <property type="entry name" value="Ankyrin repeat-containing domain"/>
    <property type="match status" value="1"/>
</dbReference>
<keyword evidence="4 8" id="KW-0862">Zinc</keyword>
<comment type="subcellular location">
    <subcellularLocation>
        <location evidence="8">Endosome membrane</location>
        <topology evidence="8">Peripheral membrane protein</topology>
    </subcellularLocation>
</comment>
<comment type="domain">
    <text evidence="8">The BAR domain mediates homodimerization, it can neither bind membrane nor impart curvature, but instead requires the neighboring PH domain to achieve these functions.</text>
</comment>
<dbReference type="GO" id="GO:0008270">
    <property type="term" value="F:zinc ion binding"/>
    <property type="evidence" value="ECO:0007669"/>
    <property type="project" value="UniProtKB-KW"/>
</dbReference>
<dbReference type="InterPro" id="IPR037278">
    <property type="entry name" value="ARFGAP/RecO"/>
</dbReference>
<sequence>LRLRLCPAGQLLKLCTTMLDSGHQYCTHSKSFLSGIQELSQNSKRPRGILLTCPTVCLWQEFLDVTQQTLKYQLQSLVKEDIKHFKEVRKEFERGSENLASALQHNAEVPRRRQHEAEEAAAALTSARTAFCARALDYVLRINVIQSKKKFEILKFVSRFWKVAGRTTGCRDRAWSLPPAVPPASSQDLSQEDVLPEARAEPGRAVMEGYLFKRASNAFKTWSRRWFSIQSNQLVYQKKAKVAVTVVMEDLRLCTVKPCPDHERRFCFEVVSPTKSCLLQADSEKHQNAWVTAVQNSIASAYSEDRLEFQGQPLERTASLSVAGLRSPTSRKLRGGVDKHVVDKLQRLEGNAQCCDCREAAPEWASINLGVTLCIECSGIHRSLGVHFSKVRSLTLDSWEPELVKLMCELGNHVINQIYEARVEEMNMKRPHPSSSRLEKEAWIRAKYVEKKFITKFPKAGLRPMPGSEVRTPEKPPKPFLKPKSPLNTLQATVAAVERCALSDTLHLSLPGQREGVSPGATPPPESLQSLHPGALLYRAAAAPPSLPTMADALAHGADVNWVNMAQESRTPLLQAVAANSLLACEFLLQNGASVNQPDSRGRGPLHHATTLGHTGLACLFLKRGANMNAVDRDGKDPLSIAIDLANADIVTLLRLAKMRESELAQGQSGDETYLDIFHDFSLMASNDPDKLTRRSGDLMKLTTL</sequence>
<dbReference type="SUPFAM" id="SSF50729">
    <property type="entry name" value="PH domain-like"/>
    <property type="match status" value="1"/>
</dbReference>
<dbReference type="Pfam" id="PF00169">
    <property type="entry name" value="PH"/>
    <property type="match status" value="1"/>
</dbReference>
<dbReference type="OMA" id="QYCAHSK"/>
<protein>
    <recommendedName>
        <fullName evidence="8">Arf-GAP with coiled-coil, ANK repeat and PH domain-containing protein</fullName>
        <shortName evidence="8">Cnt-b</shortName>
    </recommendedName>
    <alternativeName>
        <fullName evidence="8">Centaurin-beta</fullName>
    </alternativeName>
</protein>